<dbReference type="EMBL" id="MRBO01000179">
    <property type="protein sequence ID" value="KAB2586496.1"/>
    <property type="molecule type" value="Genomic_DNA"/>
</dbReference>
<keyword evidence="1" id="KW-0560">Oxidoreductase</keyword>
<sequence length="234" mass="25364">MPATTDDRVDLLAKRCDSDLGDPDLWFRPDGYPHSLALCIIDSIASTGAHYNSVKNLLRHYIEYRQAQGGNADTDNAGALLGTFTELGGPQQWAEMTNNRKPTSTSKGAPLKAAAIHEAAVQLREQGINSTYDLLNAAPSKIEEAKKAWISVPGQRSGITWNYFLMLAGIGGVKADRMVIRFVADAIGSAPENVSPTDAATLVKAVAEKSGRNVTHLDHAIWRFESGRPVNQQH</sequence>
<keyword evidence="1" id="KW-0575">Peroxidase</keyword>
<dbReference type="InterPro" id="IPR037165">
    <property type="entry name" value="AldOxase/xan_DH_Mopterin-bd_sf"/>
</dbReference>
<reference evidence="1 2" key="1">
    <citation type="journal article" date="2017" name="Poromechanics V (2013)">
        <title>Genomic Characterization of the Arsenic-Tolerant Actinobacterium, &lt;i&gt;Rhodococcus erythropolis&lt;/i&gt; S43.</title>
        <authorList>
            <person name="Retamal-Morales G."/>
            <person name="Mehnert M."/>
            <person name="Schwabe R."/>
            <person name="Tischler D."/>
            <person name="Schloemann M."/>
            <person name="Levican G.J."/>
        </authorList>
    </citation>
    <scope>NUCLEOTIDE SEQUENCE [LARGE SCALE GENOMIC DNA]</scope>
    <source>
        <strain evidence="1 2">S43</strain>
    </source>
</reference>
<gene>
    <name evidence="1" type="ORF">BS297_04955</name>
</gene>
<evidence type="ECO:0000313" key="2">
    <source>
        <dbReference type="Proteomes" id="UP000325576"/>
    </source>
</evidence>
<dbReference type="SUPFAM" id="SSF56003">
    <property type="entry name" value="Molybdenum cofactor-binding domain"/>
    <property type="match status" value="1"/>
</dbReference>
<evidence type="ECO:0000313" key="1">
    <source>
        <dbReference type="EMBL" id="KAB2586496.1"/>
    </source>
</evidence>
<proteinExistence type="predicted"/>
<dbReference type="RefSeq" id="WP_042950230.1">
    <property type="nucleotide sequence ID" value="NZ_JAGYWG010000006.1"/>
</dbReference>
<comment type="caution">
    <text evidence="1">The sequence shown here is derived from an EMBL/GenBank/DDBJ whole genome shotgun (WGS) entry which is preliminary data.</text>
</comment>
<dbReference type="Proteomes" id="UP000325576">
    <property type="component" value="Unassembled WGS sequence"/>
</dbReference>
<name>A0A0C2WJQ2_RHOER</name>
<dbReference type="AlphaFoldDB" id="A0A0C2WJQ2"/>
<accession>A0A0C2WJQ2</accession>
<organism evidence="1 2">
    <name type="scientific">Rhodococcus erythropolis</name>
    <name type="common">Arthrobacter picolinophilus</name>
    <dbReference type="NCBI Taxonomy" id="1833"/>
    <lineage>
        <taxon>Bacteria</taxon>
        <taxon>Bacillati</taxon>
        <taxon>Actinomycetota</taxon>
        <taxon>Actinomycetes</taxon>
        <taxon>Mycobacteriales</taxon>
        <taxon>Nocardiaceae</taxon>
        <taxon>Rhodococcus</taxon>
        <taxon>Rhodococcus erythropolis group</taxon>
    </lineage>
</organism>
<protein>
    <submittedName>
        <fullName evidence="1">Heme peroxidase</fullName>
    </submittedName>
</protein>
<dbReference type="GO" id="GO:0004601">
    <property type="term" value="F:peroxidase activity"/>
    <property type="evidence" value="ECO:0007669"/>
    <property type="project" value="UniProtKB-KW"/>
</dbReference>